<dbReference type="GO" id="GO:0008672">
    <property type="term" value="F:2-dehydro-3-deoxyglucarate aldolase activity"/>
    <property type="evidence" value="ECO:0007669"/>
    <property type="project" value="UniProtKB-EC"/>
</dbReference>
<dbReference type="InterPro" id="IPR040442">
    <property type="entry name" value="Pyrv_kinase-like_dom_sf"/>
</dbReference>
<evidence type="ECO:0000256" key="2">
    <source>
        <dbReference type="ARBA" id="ARBA00022723"/>
    </source>
</evidence>
<dbReference type="GO" id="GO:0046872">
    <property type="term" value="F:metal ion binding"/>
    <property type="evidence" value="ECO:0007669"/>
    <property type="project" value="UniProtKB-KW"/>
</dbReference>
<reference evidence="5" key="1">
    <citation type="submission" date="2023-07" db="EMBL/GenBank/DDBJ databases">
        <title>Genomic Encyclopedia of Type Strains, Phase IV (KMG-IV): sequencing the most valuable type-strain genomes for metagenomic binning, comparative biology and taxonomic classification.</title>
        <authorList>
            <person name="Goeker M."/>
        </authorList>
    </citation>
    <scope>NUCLEOTIDE SEQUENCE</scope>
    <source>
        <strain evidence="5">DSM 24202</strain>
    </source>
</reference>
<evidence type="ECO:0000259" key="4">
    <source>
        <dbReference type="Pfam" id="PF03328"/>
    </source>
</evidence>
<keyword evidence="6" id="KW-1185">Reference proteome</keyword>
<sequence>MDINNLSRFREKVASGKTAYGAIVTMYDSSVSEMAGDVGMDFVWIDLEHSPMTIVDAMHHVMAIRGTGCAPFVRVPWNENYLLKPVLDLAPAGVIIPMINDATAAAAAVRACKYPPQGGERGFATRRSTGYGNMPMAEYLAISQAEPMVIIQIEHRDAVRKLDEILAVPGIDSVCIGPYDLSSSYGKPGEFGDAEISAAIDEIREKTLHAGLLIGGYAAQDDVWGRRFMHWKALGCDINIMADGFRTLLKTHK</sequence>
<dbReference type="PANTHER" id="PTHR30502">
    <property type="entry name" value="2-KETO-3-DEOXY-L-RHAMNONATE ALDOLASE"/>
    <property type="match status" value="1"/>
</dbReference>
<evidence type="ECO:0000313" key="6">
    <source>
        <dbReference type="Proteomes" id="UP001238163"/>
    </source>
</evidence>
<evidence type="ECO:0000256" key="1">
    <source>
        <dbReference type="ARBA" id="ARBA00005568"/>
    </source>
</evidence>
<dbReference type="EC" id="4.1.2.52" evidence="5"/>
<dbReference type="RefSeq" id="WP_307262348.1">
    <property type="nucleotide sequence ID" value="NZ_JAUSVL010000001.1"/>
</dbReference>
<feature type="domain" description="HpcH/HpaI aldolase/citrate lyase" evidence="4">
    <location>
        <begin position="33"/>
        <end position="212"/>
    </location>
</feature>
<dbReference type="InterPro" id="IPR050251">
    <property type="entry name" value="HpcH-HpaI_aldolase"/>
</dbReference>
<dbReference type="InterPro" id="IPR015813">
    <property type="entry name" value="Pyrv/PenolPyrv_kinase-like_dom"/>
</dbReference>
<evidence type="ECO:0000256" key="3">
    <source>
        <dbReference type="ARBA" id="ARBA00023239"/>
    </source>
</evidence>
<dbReference type="EC" id="4.1.2.20" evidence="5"/>
<comment type="caution">
    <text evidence="5">The sequence shown here is derived from an EMBL/GenBank/DDBJ whole genome shotgun (WGS) entry which is preliminary data.</text>
</comment>
<dbReference type="Pfam" id="PF03328">
    <property type="entry name" value="HpcH_HpaI"/>
    <property type="match status" value="1"/>
</dbReference>
<name>A0AAE4AQQ8_9BACT</name>
<gene>
    <name evidence="5" type="ORF">J3R75_002759</name>
</gene>
<comment type="similarity">
    <text evidence="1">Belongs to the HpcH/HpaI aldolase family.</text>
</comment>
<keyword evidence="2" id="KW-0479">Metal-binding</keyword>
<organism evidence="5 6">
    <name type="scientific">Oligosphaera ethanolica</name>
    <dbReference type="NCBI Taxonomy" id="760260"/>
    <lineage>
        <taxon>Bacteria</taxon>
        <taxon>Pseudomonadati</taxon>
        <taxon>Lentisphaerota</taxon>
        <taxon>Oligosphaeria</taxon>
        <taxon>Oligosphaerales</taxon>
        <taxon>Oligosphaeraceae</taxon>
        <taxon>Oligosphaera</taxon>
    </lineage>
</organism>
<accession>A0AAE4AQQ8</accession>
<dbReference type="PANTHER" id="PTHR30502:SF0">
    <property type="entry name" value="PHOSPHOENOLPYRUVATE CARBOXYLASE FAMILY PROTEIN"/>
    <property type="match status" value="1"/>
</dbReference>
<dbReference type="InterPro" id="IPR005000">
    <property type="entry name" value="Aldolase/citrate-lyase_domain"/>
</dbReference>
<keyword evidence="3 5" id="KW-0456">Lyase</keyword>
<dbReference type="AlphaFoldDB" id="A0AAE4AQQ8"/>
<proteinExistence type="inferred from homology"/>
<dbReference type="Gene3D" id="3.20.20.60">
    <property type="entry name" value="Phosphoenolpyruvate-binding domains"/>
    <property type="match status" value="1"/>
</dbReference>
<evidence type="ECO:0000313" key="5">
    <source>
        <dbReference type="EMBL" id="MDQ0290652.1"/>
    </source>
</evidence>
<dbReference type="EMBL" id="JAUSVL010000001">
    <property type="protein sequence ID" value="MDQ0290652.1"/>
    <property type="molecule type" value="Genomic_DNA"/>
</dbReference>
<dbReference type="SUPFAM" id="SSF51621">
    <property type="entry name" value="Phosphoenolpyruvate/pyruvate domain"/>
    <property type="match status" value="1"/>
</dbReference>
<protein>
    <submittedName>
        <fullName evidence="5">2-dehydro-3-deoxyglucarate aldolase/4-hydroxy-2-oxoheptanedioate aldolase</fullName>
        <ecNumber evidence="5">4.1.2.20</ecNumber>
        <ecNumber evidence="5">4.1.2.52</ecNumber>
    </submittedName>
</protein>
<dbReference type="GO" id="GO:0005737">
    <property type="term" value="C:cytoplasm"/>
    <property type="evidence" value="ECO:0007669"/>
    <property type="project" value="TreeGrafter"/>
</dbReference>
<dbReference type="Proteomes" id="UP001238163">
    <property type="component" value="Unassembled WGS sequence"/>
</dbReference>